<feature type="binding site" evidence="14">
    <location>
        <begin position="192"/>
        <end position="195"/>
    </location>
    <ligand>
        <name>GTP</name>
        <dbReference type="ChEBI" id="CHEBI:37565"/>
    </ligand>
</feature>
<dbReference type="AlphaFoldDB" id="A0A8J6KMA9"/>
<evidence type="ECO:0000259" key="17">
    <source>
        <dbReference type="Pfam" id="PF06268"/>
    </source>
</evidence>
<dbReference type="GO" id="GO:0046872">
    <property type="term" value="F:metal ion binding"/>
    <property type="evidence" value="ECO:0007669"/>
    <property type="project" value="UniProtKB-KW"/>
</dbReference>
<evidence type="ECO:0000256" key="2">
    <source>
        <dbReference type="ARBA" id="ARBA00004555"/>
    </source>
</evidence>
<dbReference type="GO" id="GO:0003924">
    <property type="term" value="F:GTPase activity"/>
    <property type="evidence" value="ECO:0007669"/>
    <property type="project" value="InterPro"/>
</dbReference>
<feature type="region of interest" description="Disordered" evidence="16">
    <location>
        <begin position="27"/>
        <end position="62"/>
    </location>
</feature>
<dbReference type="SMART" id="SM00177">
    <property type="entry name" value="ARF"/>
    <property type="match status" value="1"/>
</dbReference>
<evidence type="ECO:0000256" key="13">
    <source>
        <dbReference type="ARBA" id="ARBA00023288"/>
    </source>
</evidence>
<dbReference type="GO" id="GO:0051015">
    <property type="term" value="F:actin filament binding"/>
    <property type="evidence" value="ECO:0007669"/>
    <property type="project" value="InterPro"/>
</dbReference>
<keyword evidence="15" id="KW-0460">Magnesium</keyword>
<dbReference type="GO" id="GO:0015031">
    <property type="term" value="P:protein transport"/>
    <property type="evidence" value="ECO:0007669"/>
    <property type="project" value="UniProtKB-KW"/>
</dbReference>
<dbReference type="Gene3D" id="2.80.10.50">
    <property type="match status" value="3"/>
</dbReference>
<dbReference type="GO" id="GO:0030674">
    <property type="term" value="F:protein-macromolecule adaptor activity"/>
    <property type="evidence" value="ECO:0007669"/>
    <property type="project" value="InterPro"/>
</dbReference>
<dbReference type="SUPFAM" id="SSF50405">
    <property type="entry name" value="Actin-crosslinking proteins"/>
    <property type="match status" value="3"/>
</dbReference>
<reference evidence="18" key="1">
    <citation type="submission" date="2020-03" db="EMBL/GenBank/DDBJ databases">
        <title>Studies in the Genomics of Life Span.</title>
        <authorList>
            <person name="Glass D."/>
        </authorList>
    </citation>
    <scope>NUCLEOTIDE SEQUENCE</scope>
    <source>
        <strain evidence="18">LTLLF</strain>
        <tissue evidence="18">Muscle</tissue>
    </source>
</reference>
<organism evidence="18 19">
    <name type="scientific">Microtus ochrogaster</name>
    <name type="common">Prairie vole</name>
    <dbReference type="NCBI Taxonomy" id="79684"/>
    <lineage>
        <taxon>Eukaryota</taxon>
        <taxon>Metazoa</taxon>
        <taxon>Chordata</taxon>
        <taxon>Craniata</taxon>
        <taxon>Vertebrata</taxon>
        <taxon>Euteleostomi</taxon>
        <taxon>Mammalia</taxon>
        <taxon>Eutheria</taxon>
        <taxon>Euarchontoglires</taxon>
        <taxon>Glires</taxon>
        <taxon>Rodentia</taxon>
        <taxon>Myomorpha</taxon>
        <taxon>Muroidea</taxon>
        <taxon>Cricetidae</taxon>
        <taxon>Arvicolinae</taxon>
        <taxon>Microtus</taxon>
    </lineage>
</organism>
<comment type="subcellular location">
    <subcellularLocation>
        <location evidence="1">Cytoplasm</location>
    </subcellularLocation>
    <subcellularLocation>
        <location evidence="2">Golgi apparatus</location>
    </subcellularLocation>
</comment>
<dbReference type="InterPro" id="IPR027417">
    <property type="entry name" value="P-loop_NTPase"/>
</dbReference>
<evidence type="ECO:0000256" key="3">
    <source>
        <dbReference type="ARBA" id="ARBA00010290"/>
    </source>
</evidence>
<dbReference type="InterPro" id="IPR024156">
    <property type="entry name" value="Small_GTPase_ARF"/>
</dbReference>
<evidence type="ECO:0000256" key="16">
    <source>
        <dbReference type="SAM" id="MobiDB-lite"/>
    </source>
</evidence>
<proteinExistence type="inferred from homology"/>
<protein>
    <submittedName>
        <fullName evidence="18">Fascin-3</fullName>
    </submittedName>
</protein>
<keyword evidence="5" id="KW-0963">Cytoplasm</keyword>
<sequence length="620" mass="69664">MGLTVSALFSRIFGKKQMRILMGEADRARGPDGAPAPPQPSHPRVPPAPLTWYPDPETPHRQSLGRCAPVQAGICGVGPGLETRSWGLVGLDAAGKTTILYKLKLGEIVTTIPTIGFNVETVEYKNICFTVWDVGGQDKIRPLWRHYFQNTQGLIFVVDSNDRERVQESADELQKMLQEDELRDAVLLVFANKQDMPNAMPVSELTDKLGLQHLRSRTTWELLVSNEHDAQAVIRLKSLQGLYLLCEADGTVCYGRPRTSHHGCFLLRFHRNGKWTLQCIISGRYLESDGEVVFCNSRVLSAYHMWTPRPALHVHVILYSPTYRSYARADHTVGRIWVDAAVPCLEECGFLLHFHDGCYHLETSTHHFLSLVDRLVPHRSSKTAFHMQVRPRGLVALCDGEGDAEVCAASERLTPMSLFQYECDSASLTLQLRSANGYYLAQRRHRAIIADGYPQESNTFFRVHWNCGKIILQSSSGRFLSIASNGLLMANANIPGPNEELEIRFANRPFLILRGRYGYVGSSSDRDLIQCNMDQPDCIHLLPCRQGIYHFQAQGGSFWSITSFGTFRPWGKFALNFCIELQGSNLLTVLAPNGFYIRADRSGTLLADSGDITKECIWEF</sequence>
<feature type="binding site" evidence="15">
    <location>
        <position position="114"/>
    </location>
    <ligand>
        <name>Mg(2+)</name>
        <dbReference type="ChEBI" id="CHEBI:18420"/>
    </ligand>
</feature>
<evidence type="ECO:0000313" key="18">
    <source>
        <dbReference type="EMBL" id="KAH0502898.1"/>
    </source>
</evidence>
<feature type="compositionally biased region" description="Pro residues" evidence="16">
    <location>
        <begin position="34"/>
        <end position="49"/>
    </location>
</feature>
<dbReference type="Proteomes" id="UP000710432">
    <property type="component" value="Unassembled WGS sequence"/>
</dbReference>
<dbReference type="PROSITE" id="PS51417">
    <property type="entry name" value="ARF"/>
    <property type="match status" value="1"/>
</dbReference>
<feature type="binding site" evidence="15">
    <location>
        <position position="97"/>
    </location>
    <ligand>
        <name>Mg(2+)</name>
        <dbReference type="ChEBI" id="CHEBI:18420"/>
    </ligand>
</feature>
<evidence type="ECO:0000256" key="8">
    <source>
        <dbReference type="ARBA" id="ARBA00022892"/>
    </source>
</evidence>
<keyword evidence="15" id="KW-0479">Metal-binding</keyword>
<feature type="binding site" evidence="14">
    <location>
        <begin position="90"/>
        <end position="97"/>
    </location>
    <ligand>
        <name>GTP</name>
        <dbReference type="ChEBI" id="CHEBI:37565"/>
    </ligand>
</feature>
<dbReference type="InterPro" id="IPR022768">
    <property type="entry name" value="Fascin-like_dom"/>
</dbReference>
<dbReference type="Gene3D" id="3.40.50.300">
    <property type="entry name" value="P-loop containing nucleotide triphosphate hydrolases"/>
    <property type="match status" value="1"/>
</dbReference>
<dbReference type="FunFam" id="2.80.10.50:FF:000045">
    <property type="entry name" value="Fascin"/>
    <property type="match status" value="1"/>
</dbReference>
<dbReference type="Pfam" id="PF06268">
    <property type="entry name" value="Fascin"/>
    <property type="match status" value="1"/>
</dbReference>
<evidence type="ECO:0000256" key="11">
    <source>
        <dbReference type="ARBA" id="ARBA00023134"/>
    </source>
</evidence>
<comment type="caution">
    <text evidence="18">The sequence shown here is derived from an EMBL/GenBank/DDBJ whole genome shotgun (WGS) entry which is preliminary data.</text>
</comment>
<dbReference type="GO" id="GO:0005794">
    <property type="term" value="C:Golgi apparatus"/>
    <property type="evidence" value="ECO:0007669"/>
    <property type="project" value="UniProtKB-SubCell"/>
</dbReference>
<evidence type="ECO:0000256" key="14">
    <source>
        <dbReference type="PIRSR" id="PIRSR606689-1"/>
    </source>
</evidence>
<evidence type="ECO:0000256" key="4">
    <source>
        <dbReference type="ARBA" id="ARBA00022448"/>
    </source>
</evidence>
<evidence type="ECO:0000256" key="9">
    <source>
        <dbReference type="ARBA" id="ARBA00022927"/>
    </source>
</evidence>
<comment type="similarity">
    <text evidence="3">Belongs to the small GTPase superfamily. Arf family.</text>
</comment>
<dbReference type="EMBL" id="JAATJU010025695">
    <property type="protein sequence ID" value="KAH0502898.1"/>
    <property type="molecule type" value="Genomic_DNA"/>
</dbReference>
<evidence type="ECO:0000256" key="5">
    <source>
        <dbReference type="ARBA" id="ARBA00022490"/>
    </source>
</evidence>
<accession>A0A8J6KMA9</accession>
<evidence type="ECO:0000313" key="19">
    <source>
        <dbReference type="Proteomes" id="UP000710432"/>
    </source>
</evidence>
<feature type="binding site" evidence="14">
    <location>
        <position position="136"/>
    </location>
    <ligand>
        <name>GTP</name>
        <dbReference type="ChEBI" id="CHEBI:37565"/>
    </ligand>
</feature>
<name>A0A8J6KMA9_MICOH</name>
<keyword evidence="13" id="KW-0449">Lipoprotein</keyword>
<dbReference type="InterPro" id="IPR006689">
    <property type="entry name" value="Small_GTPase_ARF/SAR"/>
</dbReference>
<dbReference type="SUPFAM" id="SSF52540">
    <property type="entry name" value="P-loop containing nucleoside triphosphate hydrolases"/>
    <property type="match status" value="1"/>
</dbReference>
<keyword evidence="9" id="KW-0653">Protein transport</keyword>
<keyword evidence="12" id="KW-0009">Actin-binding</keyword>
<evidence type="ECO:0000256" key="15">
    <source>
        <dbReference type="PIRSR" id="PIRSR606689-2"/>
    </source>
</evidence>
<evidence type="ECO:0000256" key="1">
    <source>
        <dbReference type="ARBA" id="ARBA00004496"/>
    </source>
</evidence>
<dbReference type="PRINTS" id="PR00328">
    <property type="entry name" value="SAR1GTPBP"/>
</dbReference>
<dbReference type="GO" id="GO:0005525">
    <property type="term" value="F:GTP binding"/>
    <property type="evidence" value="ECO:0007669"/>
    <property type="project" value="UniProtKB-KW"/>
</dbReference>
<keyword evidence="10" id="KW-0333">Golgi apparatus</keyword>
<dbReference type="FunFam" id="2.80.10.50:FF:000055">
    <property type="entry name" value="Fascin"/>
    <property type="match status" value="1"/>
</dbReference>
<dbReference type="InterPro" id="IPR045872">
    <property type="entry name" value="Arf1-5-like"/>
</dbReference>
<dbReference type="FunFam" id="3.40.50.300:FF:003539">
    <property type="entry name" value="ADP-ribosylation factor 1"/>
    <property type="match status" value="1"/>
</dbReference>
<evidence type="ECO:0000256" key="10">
    <source>
        <dbReference type="ARBA" id="ARBA00023034"/>
    </source>
</evidence>
<gene>
    <name evidence="18" type="ORF">LTLLF_189870</name>
</gene>
<dbReference type="InterPro" id="IPR008999">
    <property type="entry name" value="Actin-crosslinking"/>
</dbReference>
<dbReference type="CDD" id="cd04150">
    <property type="entry name" value="Arf1_5_like"/>
    <property type="match status" value="1"/>
</dbReference>
<keyword evidence="6" id="KW-0519">Myristate</keyword>
<keyword evidence="4" id="KW-0813">Transport</keyword>
<dbReference type="InterPro" id="IPR005225">
    <property type="entry name" value="Small_GTP-bd"/>
</dbReference>
<dbReference type="SMART" id="SM00178">
    <property type="entry name" value="SAR"/>
    <property type="match status" value="1"/>
</dbReference>
<evidence type="ECO:0000256" key="7">
    <source>
        <dbReference type="ARBA" id="ARBA00022741"/>
    </source>
</evidence>
<dbReference type="GO" id="GO:0016192">
    <property type="term" value="P:vesicle-mediated transport"/>
    <property type="evidence" value="ECO:0007669"/>
    <property type="project" value="UniProtKB-KW"/>
</dbReference>
<dbReference type="NCBIfam" id="TIGR00231">
    <property type="entry name" value="small_GTP"/>
    <property type="match status" value="1"/>
</dbReference>
<evidence type="ECO:0000256" key="12">
    <source>
        <dbReference type="ARBA" id="ARBA00023203"/>
    </source>
</evidence>
<keyword evidence="11 14" id="KW-0342">GTP-binding</keyword>
<keyword evidence="7 14" id="KW-0547">Nucleotide-binding</keyword>
<dbReference type="Pfam" id="PF00025">
    <property type="entry name" value="Arf"/>
    <property type="match status" value="1"/>
</dbReference>
<keyword evidence="8" id="KW-0931">ER-Golgi transport</keyword>
<feature type="domain" description="Fascin-like" evidence="17">
    <location>
        <begin position="400"/>
        <end position="501"/>
    </location>
</feature>
<evidence type="ECO:0000256" key="6">
    <source>
        <dbReference type="ARBA" id="ARBA00022707"/>
    </source>
</evidence>
<dbReference type="PANTHER" id="PTHR11711">
    <property type="entry name" value="ADP RIBOSYLATION FACTOR-RELATED"/>
    <property type="match status" value="1"/>
</dbReference>